<dbReference type="RefSeq" id="XP_025462452.1">
    <property type="nucleotide sequence ID" value="XM_025610376.1"/>
</dbReference>
<dbReference type="Pfam" id="PF12796">
    <property type="entry name" value="Ank_2"/>
    <property type="match status" value="1"/>
</dbReference>
<dbReference type="PANTHER" id="PTHR24189:SF50">
    <property type="entry name" value="ANKYRIN REPEAT AND SOCS BOX PROTEIN 2"/>
    <property type="match status" value="1"/>
</dbReference>
<evidence type="ECO:0000313" key="5">
    <source>
        <dbReference type="EMBL" id="PWY69624.1"/>
    </source>
</evidence>
<dbReference type="InterPro" id="IPR002110">
    <property type="entry name" value="Ankyrin_rpt"/>
</dbReference>
<dbReference type="OrthoDB" id="426293at2759"/>
<evidence type="ECO:0000256" key="1">
    <source>
        <dbReference type="ARBA" id="ARBA00022737"/>
    </source>
</evidence>
<dbReference type="GeneID" id="37112519"/>
<dbReference type="PROSITE" id="PS50297">
    <property type="entry name" value="ANK_REP_REGION"/>
    <property type="match status" value="1"/>
</dbReference>
<dbReference type="Proteomes" id="UP000246702">
    <property type="component" value="Unassembled WGS sequence"/>
</dbReference>
<accession>A0A317V5N6</accession>
<evidence type="ECO:0000256" key="4">
    <source>
        <dbReference type="SAM" id="MobiDB-lite"/>
    </source>
</evidence>
<dbReference type="STRING" id="1450535.A0A317V5N6"/>
<gene>
    <name evidence="5" type="ORF">BO94DRAFT_527182</name>
</gene>
<dbReference type="PROSITE" id="PS50088">
    <property type="entry name" value="ANK_REPEAT"/>
    <property type="match status" value="1"/>
</dbReference>
<dbReference type="InterPro" id="IPR050745">
    <property type="entry name" value="Multifunctional_regulatory"/>
</dbReference>
<organism evidence="5 6">
    <name type="scientific">Aspergillus sclerotioniger CBS 115572</name>
    <dbReference type="NCBI Taxonomy" id="1450535"/>
    <lineage>
        <taxon>Eukaryota</taxon>
        <taxon>Fungi</taxon>
        <taxon>Dikarya</taxon>
        <taxon>Ascomycota</taxon>
        <taxon>Pezizomycotina</taxon>
        <taxon>Eurotiomycetes</taxon>
        <taxon>Eurotiomycetidae</taxon>
        <taxon>Eurotiales</taxon>
        <taxon>Aspergillaceae</taxon>
        <taxon>Aspergillus</taxon>
        <taxon>Aspergillus subgen. Circumdati</taxon>
    </lineage>
</organism>
<evidence type="ECO:0000256" key="2">
    <source>
        <dbReference type="ARBA" id="ARBA00023043"/>
    </source>
</evidence>
<feature type="region of interest" description="Disordered" evidence="4">
    <location>
        <begin position="278"/>
        <end position="300"/>
    </location>
</feature>
<name>A0A317V5N6_9EURO</name>
<keyword evidence="1" id="KW-0677">Repeat</keyword>
<dbReference type="SMART" id="SM00248">
    <property type="entry name" value="ANK"/>
    <property type="match status" value="5"/>
</dbReference>
<dbReference type="EMBL" id="MSFK01000041">
    <property type="protein sequence ID" value="PWY69624.1"/>
    <property type="molecule type" value="Genomic_DNA"/>
</dbReference>
<sequence>MESQTPLHHPGAIFQLPGGTPREIVVKAKELCISNDIQRFRELLDSAPSEAEHFTITDFGVVMCQAVEQDRVPFIQALLDRGFPLDPCYARIATRHQSKKTLALWMENGWDINAPMCGTEPSVLGIAVNDESMAVWLLDNGADPNKRTFMDVTPLSWAVEWGSISVIKAMLDRTTDIHAGQVLHHAARRASDTIQVLEMLIEKGAPLNTPMYQDSNTVSMQCFMSLGTPLHTAAELGNLDVVRLLLSKGADPTVKDYQGKTVIELARRMNRLEVVEVLEKDKKKEKQKEEKEKEGEEKGE</sequence>
<dbReference type="InterPro" id="IPR036770">
    <property type="entry name" value="Ankyrin_rpt-contain_sf"/>
</dbReference>
<proteinExistence type="predicted"/>
<comment type="caution">
    <text evidence="5">The sequence shown here is derived from an EMBL/GenBank/DDBJ whole genome shotgun (WGS) entry which is preliminary data.</text>
</comment>
<protein>
    <submittedName>
        <fullName evidence="5">Ankyrin</fullName>
    </submittedName>
</protein>
<dbReference type="Gene3D" id="1.25.40.20">
    <property type="entry name" value="Ankyrin repeat-containing domain"/>
    <property type="match status" value="2"/>
</dbReference>
<dbReference type="PANTHER" id="PTHR24189">
    <property type="entry name" value="MYOTROPHIN"/>
    <property type="match status" value="1"/>
</dbReference>
<evidence type="ECO:0000313" key="6">
    <source>
        <dbReference type="Proteomes" id="UP000246702"/>
    </source>
</evidence>
<feature type="repeat" description="ANK" evidence="3">
    <location>
        <begin position="225"/>
        <end position="257"/>
    </location>
</feature>
<keyword evidence="2 3" id="KW-0040">ANK repeat</keyword>
<evidence type="ECO:0000256" key="3">
    <source>
        <dbReference type="PROSITE-ProRule" id="PRU00023"/>
    </source>
</evidence>
<dbReference type="AlphaFoldDB" id="A0A317V5N6"/>
<reference evidence="5 6" key="1">
    <citation type="submission" date="2016-12" db="EMBL/GenBank/DDBJ databases">
        <title>The genomes of Aspergillus section Nigri reveals drivers in fungal speciation.</title>
        <authorList>
            <consortium name="DOE Joint Genome Institute"/>
            <person name="Vesth T.C."/>
            <person name="Nybo J."/>
            <person name="Theobald S."/>
            <person name="Brandl J."/>
            <person name="Frisvad J.C."/>
            <person name="Nielsen K.F."/>
            <person name="Lyhne E.K."/>
            <person name="Kogle M.E."/>
            <person name="Kuo A."/>
            <person name="Riley R."/>
            <person name="Clum A."/>
            <person name="Nolan M."/>
            <person name="Lipzen A."/>
            <person name="Salamov A."/>
            <person name="Henrissat B."/>
            <person name="Wiebenga A."/>
            <person name="De Vries R.P."/>
            <person name="Grigoriev I.V."/>
            <person name="Mortensen U.H."/>
            <person name="Andersen M.R."/>
            <person name="Baker S.E."/>
        </authorList>
    </citation>
    <scope>NUCLEOTIDE SEQUENCE [LARGE SCALE GENOMIC DNA]</scope>
    <source>
        <strain evidence="5 6">CBS 115572</strain>
    </source>
</reference>
<keyword evidence="6" id="KW-1185">Reference proteome</keyword>
<dbReference type="SUPFAM" id="SSF48403">
    <property type="entry name" value="Ankyrin repeat"/>
    <property type="match status" value="1"/>
</dbReference>